<gene>
    <name evidence="2" type="ordered locus">Csal_3150</name>
</gene>
<dbReference type="AlphaFoldDB" id="Q1QSR4"/>
<evidence type="ECO:0000313" key="3">
    <source>
        <dbReference type="Proteomes" id="UP000000239"/>
    </source>
</evidence>
<dbReference type="STRING" id="290398.Csal_3150"/>
<reference evidence="2 3" key="1">
    <citation type="journal article" date="2011" name="Stand. Genomic Sci.">
        <title>Complete genome sequence of the halophilic and highly halotolerant Chromohalobacter salexigens type strain (1H11(T)).</title>
        <authorList>
            <person name="Copeland A."/>
            <person name="O'Connor K."/>
            <person name="Lucas S."/>
            <person name="Lapidus A."/>
            <person name="Berry K.W."/>
            <person name="Detter J.C."/>
            <person name="Del Rio T.G."/>
            <person name="Hammon N."/>
            <person name="Dalin E."/>
            <person name="Tice H."/>
            <person name="Pitluck S."/>
            <person name="Bruce D."/>
            <person name="Goodwin L."/>
            <person name="Han C."/>
            <person name="Tapia R."/>
            <person name="Saunders E."/>
            <person name="Schmutz J."/>
            <person name="Brettin T."/>
            <person name="Larimer F."/>
            <person name="Land M."/>
            <person name="Hauser L."/>
            <person name="Vargas C."/>
            <person name="Nieto J.J."/>
            <person name="Kyrpides N.C."/>
            <person name="Ivanova N."/>
            <person name="Goker M."/>
            <person name="Klenk H.P."/>
            <person name="Csonka L.N."/>
            <person name="Woyke T."/>
        </authorList>
    </citation>
    <scope>NUCLEOTIDE SEQUENCE [LARGE SCALE GENOMIC DNA]</scope>
    <source>
        <strain evidence="3">ATCC BAA-138 / DSM 3043 / CIP 106854 / NCIMB 13768 / 1H11</strain>
    </source>
</reference>
<dbReference type="Proteomes" id="UP000000239">
    <property type="component" value="Chromosome"/>
</dbReference>
<keyword evidence="1" id="KW-0732">Signal</keyword>
<feature type="chain" id="PRO_5004196383" evidence="1">
    <location>
        <begin position="33"/>
        <end position="391"/>
    </location>
</feature>
<keyword evidence="3" id="KW-1185">Reference proteome</keyword>
<sequence>MARSRHAKQRRWVQASLAAVMMATLNGCPTMADYGAATSGNNSDFVAPHEQFQVDSMDYPVFAVIQDHIAPRSNVNYPQNNGREMPALKENYRWQVTHKVHGEYLIGSESFDQTSCSWTKDGRDHPEHCEPGGIGAEYLDRIYVYPDGSAYAYGYLKNTPRWPHWFGKDETWFRHDDTGDWSGQPWFECVARCDKLKNMSADRDAQALVQKVNKSTAAIHKSVINVDADYFTIRQEKLQVDPMDYPVFAVSQDREAPRAGVSGKIFTPSWFGQKMLPLKKSYRWRVTHKFHGEYLIGSKQYDQANCRQTVDGRDQPEHCEPGGIGAEILNRIYIHPDGSAYAYAFLKNTQRWPPGKQETLLRHDDSGDWSGQPWFECVARCDKLKNMRADP</sequence>
<name>Q1QSR4_CHRI1</name>
<protein>
    <submittedName>
        <fullName evidence="2">Uncharacterized protein</fullName>
    </submittedName>
</protein>
<evidence type="ECO:0000256" key="1">
    <source>
        <dbReference type="SAM" id="SignalP"/>
    </source>
</evidence>
<dbReference type="EMBL" id="CP000285">
    <property type="protein sequence ID" value="ABE60494.1"/>
    <property type="molecule type" value="Genomic_DNA"/>
</dbReference>
<dbReference type="HOGENOM" id="CLU_705344_0_0_6"/>
<proteinExistence type="predicted"/>
<evidence type="ECO:0000313" key="2">
    <source>
        <dbReference type="EMBL" id="ABE60494.1"/>
    </source>
</evidence>
<feature type="signal peptide" evidence="1">
    <location>
        <begin position="1"/>
        <end position="32"/>
    </location>
</feature>
<dbReference type="KEGG" id="csa:Csal_3150"/>
<organism evidence="2 3">
    <name type="scientific">Chromohalobacter israelensis (strain ATCC BAA-138 / DSM 3043 / CIP 106854 / NCIMB 13768 / 1H11)</name>
    <name type="common">Chromohalobacter salexigens</name>
    <dbReference type="NCBI Taxonomy" id="290398"/>
    <lineage>
        <taxon>Bacteria</taxon>
        <taxon>Pseudomonadati</taxon>
        <taxon>Pseudomonadota</taxon>
        <taxon>Gammaproteobacteria</taxon>
        <taxon>Oceanospirillales</taxon>
        <taxon>Halomonadaceae</taxon>
        <taxon>Chromohalobacter</taxon>
    </lineage>
</organism>
<accession>Q1QSR4</accession>